<dbReference type="Proteomes" id="UP000549394">
    <property type="component" value="Unassembled WGS sequence"/>
</dbReference>
<name>A0A7I8V800_9ANNE</name>
<keyword evidence="2" id="KW-1185">Reference proteome</keyword>
<dbReference type="EMBL" id="CAJFCJ010000002">
    <property type="protein sequence ID" value="CAD5111802.1"/>
    <property type="molecule type" value="Genomic_DNA"/>
</dbReference>
<organism evidence="1 2">
    <name type="scientific">Dimorphilus gyrociliatus</name>
    <dbReference type="NCBI Taxonomy" id="2664684"/>
    <lineage>
        <taxon>Eukaryota</taxon>
        <taxon>Metazoa</taxon>
        <taxon>Spiralia</taxon>
        <taxon>Lophotrochozoa</taxon>
        <taxon>Annelida</taxon>
        <taxon>Polychaeta</taxon>
        <taxon>Polychaeta incertae sedis</taxon>
        <taxon>Dinophilidae</taxon>
        <taxon>Dimorphilus</taxon>
    </lineage>
</organism>
<reference evidence="1 2" key="1">
    <citation type="submission" date="2020-08" db="EMBL/GenBank/DDBJ databases">
        <authorList>
            <person name="Hejnol A."/>
        </authorList>
    </citation>
    <scope>NUCLEOTIDE SEQUENCE [LARGE SCALE GENOMIC DNA]</scope>
</reference>
<evidence type="ECO:0000313" key="1">
    <source>
        <dbReference type="EMBL" id="CAD5111802.1"/>
    </source>
</evidence>
<evidence type="ECO:0000313" key="2">
    <source>
        <dbReference type="Proteomes" id="UP000549394"/>
    </source>
</evidence>
<sequence length="138" mass="15663">MDRRLNAYLKEMAYVRKKERQMQLLNATAKFAACRGTDEKIIDDAKAFVSIQCSELSEESKTDEASCDHHGCSTEKMYTFVTFDKTSRLTPEICCKSPMRKHGDEFKNFIDSDSSSVVIDFNSKNSDTEVEGSDHSHS</sequence>
<accession>A0A7I8V800</accession>
<proteinExistence type="predicted"/>
<protein>
    <submittedName>
        <fullName evidence="1">DgyrCDS1076</fullName>
    </submittedName>
</protein>
<dbReference type="AlphaFoldDB" id="A0A7I8V800"/>
<comment type="caution">
    <text evidence="1">The sequence shown here is derived from an EMBL/GenBank/DDBJ whole genome shotgun (WGS) entry which is preliminary data.</text>
</comment>
<gene>
    <name evidence="1" type="ORF">DGYR_LOCUS1034</name>
</gene>